<feature type="domain" description="PilZ" evidence="1">
    <location>
        <begin position="13"/>
        <end position="96"/>
    </location>
</feature>
<name>V5BH23_9GAMM</name>
<proteinExistence type="predicted"/>
<dbReference type="GO" id="GO:0016740">
    <property type="term" value="F:transferase activity"/>
    <property type="evidence" value="ECO:0007669"/>
    <property type="project" value="UniProtKB-KW"/>
</dbReference>
<reference evidence="2 3" key="1">
    <citation type="journal article" date="2013" name="Genome Announc.">
        <title>Draft Genome Sequence of the Methanotrophic Gammaproteobacterium Methyloglobulus morosus DSM 22980 Strain KoM1.</title>
        <authorList>
            <person name="Poehlein A."/>
            <person name="Deutzmann J.S."/>
            <person name="Daniel R."/>
            <person name="Simeonova D.D."/>
        </authorList>
    </citation>
    <scope>NUCLEOTIDE SEQUENCE [LARGE SCALE GENOMIC DNA]</scope>
    <source>
        <strain evidence="2 3">KoM1</strain>
    </source>
</reference>
<gene>
    <name evidence="2" type="ORF">MGMO_53c00540</name>
</gene>
<dbReference type="Gene3D" id="2.40.10.220">
    <property type="entry name" value="predicted glycosyltransferase like domains"/>
    <property type="match status" value="1"/>
</dbReference>
<dbReference type="eggNOG" id="ENOG502ZSAR">
    <property type="taxonomic scope" value="Bacteria"/>
</dbReference>
<dbReference type="InterPro" id="IPR009875">
    <property type="entry name" value="PilZ_domain"/>
</dbReference>
<dbReference type="GO" id="GO:0035438">
    <property type="term" value="F:cyclic-di-GMP binding"/>
    <property type="evidence" value="ECO:0007669"/>
    <property type="project" value="InterPro"/>
</dbReference>
<evidence type="ECO:0000259" key="1">
    <source>
        <dbReference type="Pfam" id="PF07238"/>
    </source>
</evidence>
<accession>V5BH23</accession>
<dbReference type="EMBL" id="AYLO01000051">
    <property type="protein sequence ID" value="ESS72595.1"/>
    <property type="molecule type" value="Genomic_DNA"/>
</dbReference>
<sequence>MRRNAHLLFPDRPSILVRTTDISKGGLGAIADVNLLPGTSCMVRLSLPLHPQDKTVLNIQVQVAHSVFSHAEKGFKVGFQFIDLPPLETEVVAQFLML</sequence>
<dbReference type="AlphaFoldDB" id="V5BH23"/>
<comment type="caution">
    <text evidence="2">The sequence shown here is derived from an EMBL/GenBank/DDBJ whole genome shotgun (WGS) entry which is preliminary data.</text>
</comment>
<dbReference type="Proteomes" id="UP000017842">
    <property type="component" value="Unassembled WGS sequence"/>
</dbReference>
<dbReference type="Pfam" id="PF07238">
    <property type="entry name" value="PilZ"/>
    <property type="match status" value="1"/>
</dbReference>
<organism evidence="2 3">
    <name type="scientific">Methyloglobulus morosus KoM1</name>
    <dbReference type="NCBI Taxonomy" id="1116472"/>
    <lineage>
        <taxon>Bacteria</taxon>
        <taxon>Pseudomonadati</taxon>
        <taxon>Pseudomonadota</taxon>
        <taxon>Gammaproteobacteria</taxon>
        <taxon>Methylococcales</taxon>
        <taxon>Methylococcaceae</taxon>
        <taxon>Methyloglobulus</taxon>
    </lineage>
</organism>
<evidence type="ECO:0000313" key="2">
    <source>
        <dbReference type="EMBL" id="ESS72595.1"/>
    </source>
</evidence>
<protein>
    <submittedName>
        <fullName evidence="2">Putative glycosyltransferase</fullName>
    </submittedName>
</protein>
<dbReference type="SUPFAM" id="SSF141371">
    <property type="entry name" value="PilZ domain-like"/>
    <property type="match status" value="1"/>
</dbReference>
<keyword evidence="3" id="KW-1185">Reference proteome</keyword>
<evidence type="ECO:0000313" key="3">
    <source>
        <dbReference type="Proteomes" id="UP000017842"/>
    </source>
</evidence>
<keyword evidence="2" id="KW-0808">Transferase</keyword>